<dbReference type="EMBL" id="JAUIZM010000005">
    <property type="protein sequence ID" value="KAK1384519.1"/>
    <property type="molecule type" value="Genomic_DNA"/>
</dbReference>
<dbReference type="PANTHER" id="PTHR33401:SF3">
    <property type="entry name" value="LOW AFFINITY POTASSIUM TRANSPORT SYSTEM PROTEIN"/>
    <property type="match status" value="1"/>
</dbReference>
<evidence type="ECO:0000256" key="1">
    <source>
        <dbReference type="SAM" id="MobiDB-lite"/>
    </source>
</evidence>
<reference evidence="2" key="1">
    <citation type="submission" date="2023-02" db="EMBL/GenBank/DDBJ databases">
        <title>Genome of toxic invasive species Heracleum sosnowskyi carries increased number of genes despite the absence of recent whole-genome duplications.</title>
        <authorList>
            <person name="Schelkunov M."/>
            <person name="Shtratnikova V."/>
            <person name="Makarenko M."/>
            <person name="Klepikova A."/>
            <person name="Omelchenko D."/>
            <person name="Novikova G."/>
            <person name="Obukhova E."/>
            <person name="Bogdanov V."/>
            <person name="Penin A."/>
            <person name="Logacheva M."/>
        </authorList>
    </citation>
    <scope>NUCLEOTIDE SEQUENCE</scope>
    <source>
        <strain evidence="2">Hsosn_3</strain>
        <tissue evidence="2">Leaf</tissue>
    </source>
</reference>
<feature type="region of interest" description="Disordered" evidence="1">
    <location>
        <begin position="44"/>
        <end position="75"/>
    </location>
</feature>
<dbReference type="AlphaFoldDB" id="A0AAD8IEX4"/>
<sequence>MLLTVEGGGFFFSSASGYIPDHTFFFWVKKTYESYALESVPVGRESSAPSRIGPTKQQDILPRTPVSTGENDQTHAISTVDDNIITNKVSIKSSLKKTTVTISSGVNNGNENLSKRDVNVCGLTKKRRVRWSDVYGGDLAEIWEFEASSDDDDNSDDEYEYQGGTRKTFACRIM</sequence>
<proteinExistence type="predicted"/>
<organism evidence="2 3">
    <name type="scientific">Heracleum sosnowskyi</name>
    <dbReference type="NCBI Taxonomy" id="360622"/>
    <lineage>
        <taxon>Eukaryota</taxon>
        <taxon>Viridiplantae</taxon>
        <taxon>Streptophyta</taxon>
        <taxon>Embryophyta</taxon>
        <taxon>Tracheophyta</taxon>
        <taxon>Spermatophyta</taxon>
        <taxon>Magnoliopsida</taxon>
        <taxon>eudicotyledons</taxon>
        <taxon>Gunneridae</taxon>
        <taxon>Pentapetalae</taxon>
        <taxon>asterids</taxon>
        <taxon>campanulids</taxon>
        <taxon>Apiales</taxon>
        <taxon>Apiaceae</taxon>
        <taxon>Apioideae</taxon>
        <taxon>apioid superclade</taxon>
        <taxon>Tordylieae</taxon>
        <taxon>Tordyliinae</taxon>
        <taxon>Heracleum</taxon>
    </lineage>
</organism>
<comment type="caution">
    <text evidence="2">The sequence shown here is derived from an EMBL/GenBank/DDBJ whole genome shotgun (WGS) entry which is preliminary data.</text>
</comment>
<dbReference type="PANTHER" id="PTHR33401">
    <property type="entry name" value="LIGHT-HARVESTING COMPLEX-LIKE PROTEIN OHP2, CHLOROPLASTIC"/>
    <property type="match status" value="1"/>
</dbReference>
<evidence type="ECO:0000313" key="3">
    <source>
        <dbReference type="Proteomes" id="UP001237642"/>
    </source>
</evidence>
<reference evidence="2" key="2">
    <citation type="submission" date="2023-05" db="EMBL/GenBank/DDBJ databases">
        <authorList>
            <person name="Schelkunov M.I."/>
        </authorList>
    </citation>
    <scope>NUCLEOTIDE SEQUENCE</scope>
    <source>
        <strain evidence="2">Hsosn_3</strain>
        <tissue evidence="2">Leaf</tissue>
    </source>
</reference>
<name>A0AAD8IEX4_9APIA</name>
<keyword evidence="3" id="KW-1185">Reference proteome</keyword>
<feature type="compositionally biased region" description="Polar residues" evidence="1">
    <location>
        <begin position="65"/>
        <end position="75"/>
    </location>
</feature>
<dbReference type="Proteomes" id="UP001237642">
    <property type="component" value="Unassembled WGS sequence"/>
</dbReference>
<accession>A0AAD8IEX4</accession>
<evidence type="ECO:0000313" key="2">
    <source>
        <dbReference type="EMBL" id="KAK1384519.1"/>
    </source>
</evidence>
<protein>
    <submittedName>
        <fullName evidence="2">Uncharacterized protein</fullName>
    </submittedName>
</protein>
<gene>
    <name evidence="2" type="ORF">POM88_022254</name>
</gene>